<sequence length="329" mass="37898">MLLLPGLLFAATDDSYAFDDTQLEEPLKYPDWFVLPSGDLGDDLEDALANGKQGIVVYFGQKRCSYCEQFLSIDLGTPDIKAYMQKNFDVLPIDIWGIEDITDTDGNEYTERDFSIKYEVNFTPSLIFYNREGEKVFRLRGFYPPYKFRAALKYVVGEFYKSETFREYLARAEPGAFFQEGGLTERDFFTPPPLELSRKEKPADKPLAVFLEQGNCHACDLLHSGPLNDNSLIVELEQMDVVQVNIASNDAVTTPSGKKTTAREWADELGIFHLPTILFFDEKGSEVMRVDSIVQFYRMWGVLNYINRRGYKETIDYQLWRLKQRDVAE</sequence>
<dbReference type="InterPro" id="IPR012336">
    <property type="entry name" value="Thioredoxin-like_fold"/>
</dbReference>
<name>A0A1T2LC35_9GAMM</name>
<feature type="domain" description="Thioredoxin-like fold" evidence="1">
    <location>
        <begin position="51"/>
        <end position="152"/>
    </location>
</feature>
<dbReference type="SUPFAM" id="SSF52833">
    <property type="entry name" value="Thioredoxin-like"/>
    <property type="match status" value="2"/>
</dbReference>
<dbReference type="EMBL" id="MPRK01000021">
    <property type="protein sequence ID" value="OOZ42640.1"/>
    <property type="molecule type" value="Genomic_DNA"/>
</dbReference>
<keyword evidence="3" id="KW-1185">Reference proteome</keyword>
<comment type="caution">
    <text evidence="2">The sequence shown here is derived from an EMBL/GenBank/DDBJ whole genome shotgun (WGS) entry which is preliminary data.</text>
</comment>
<dbReference type="Proteomes" id="UP000190198">
    <property type="component" value="Unassembled WGS sequence"/>
</dbReference>
<dbReference type="AlphaFoldDB" id="A0A1T2LC35"/>
<reference evidence="2 3" key="1">
    <citation type="submission" date="2016-11" db="EMBL/GenBank/DDBJ databases">
        <title>Mixed transmission modes and dynamic genome evolution in an obligate animal-bacterial symbiosis.</title>
        <authorList>
            <person name="Russell S.L."/>
            <person name="Corbett-Detig R.B."/>
            <person name="Cavanaugh C.M."/>
        </authorList>
    </citation>
    <scope>NUCLEOTIDE SEQUENCE [LARGE SCALE GENOMIC DNA]</scope>
    <source>
        <strain evidence="2">Sp-SM6</strain>
    </source>
</reference>
<accession>A0A1T2LC35</accession>
<protein>
    <recommendedName>
        <fullName evidence="1">Thioredoxin-like fold domain-containing protein</fullName>
    </recommendedName>
</protein>
<evidence type="ECO:0000259" key="1">
    <source>
        <dbReference type="Pfam" id="PF13098"/>
    </source>
</evidence>
<dbReference type="Gene3D" id="3.40.30.10">
    <property type="entry name" value="Glutaredoxin"/>
    <property type="match status" value="2"/>
</dbReference>
<gene>
    <name evidence="2" type="ORF">BOW52_02150</name>
</gene>
<evidence type="ECO:0000313" key="2">
    <source>
        <dbReference type="EMBL" id="OOZ42640.1"/>
    </source>
</evidence>
<dbReference type="Pfam" id="PF13098">
    <property type="entry name" value="Thioredoxin_2"/>
    <property type="match status" value="2"/>
</dbReference>
<dbReference type="InterPro" id="IPR036249">
    <property type="entry name" value="Thioredoxin-like_sf"/>
</dbReference>
<proteinExistence type="predicted"/>
<evidence type="ECO:0000313" key="3">
    <source>
        <dbReference type="Proteomes" id="UP000190198"/>
    </source>
</evidence>
<feature type="domain" description="Thioredoxin-like fold" evidence="1">
    <location>
        <begin position="203"/>
        <end position="301"/>
    </location>
</feature>
<organism evidence="2 3">
    <name type="scientific">Solemya elarraichensis gill symbiont</name>
    <dbReference type="NCBI Taxonomy" id="1918949"/>
    <lineage>
        <taxon>Bacteria</taxon>
        <taxon>Pseudomonadati</taxon>
        <taxon>Pseudomonadota</taxon>
        <taxon>Gammaproteobacteria</taxon>
        <taxon>sulfur-oxidizing symbionts</taxon>
    </lineage>
</organism>